<dbReference type="Pfam" id="PF05193">
    <property type="entry name" value="Peptidase_M16_C"/>
    <property type="match status" value="1"/>
</dbReference>
<dbReference type="STRING" id="1122240.GCA_000620105_01068"/>
<sequence>MSINHVPVLKAVLALGLLGTVCSASAATIEHWTQPDGARVLYVEARQNPIVDLRIDFDAGSRRDPADRPGVAGMTADMLSAGTTTLSEDAISNRFSDLASEFGAGVDRDRAFVHLRSLSSMAEREASVKLVNEILTRPAFPARVLTRLKAQAIAAYRQQQDSPEAVAYRLLNRSMYGTHPYASGARTDEAAISALTRADLQAFWRHYYRPSTMTISIVGDVDRASAERLARQLTRGLSPAQAALPALPPVPAAQGDTIRKTHTATQASVMFGMPLITRDDPDYYALVVGNYILGGGSFDSRLMKELRDKRGLTYGASSWLAPYAQPGDFALSVNTRREQADEALKVARQTLADFVEHGPTEAEMAQAKGNIVGGFPLRYASNRSLIGYVAVIGFYNLPLSWLDDYPKAIDKVTAADVRDAYRRRVDPARMSVVVVGGEPQRVQ</sequence>
<dbReference type="PANTHER" id="PTHR11851:SF224">
    <property type="entry name" value="PROCESSING PROTEASE"/>
    <property type="match status" value="1"/>
</dbReference>
<evidence type="ECO:0000259" key="3">
    <source>
        <dbReference type="Pfam" id="PF05193"/>
    </source>
</evidence>
<dbReference type="Proteomes" id="UP000244173">
    <property type="component" value="Chromosome"/>
</dbReference>
<dbReference type="SUPFAM" id="SSF63411">
    <property type="entry name" value="LuxS/MPP-like metallohydrolase"/>
    <property type="match status" value="2"/>
</dbReference>
<dbReference type="RefSeq" id="WP_028498458.1">
    <property type="nucleotide sequence ID" value="NZ_CP028519.1"/>
</dbReference>
<evidence type="ECO:0000313" key="4">
    <source>
        <dbReference type="EMBL" id="AVY93487.1"/>
    </source>
</evidence>
<feature type="signal peptide" evidence="1">
    <location>
        <begin position="1"/>
        <end position="26"/>
    </location>
</feature>
<dbReference type="PANTHER" id="PTHR11851">
    <property type="entry name" value="METALLOPROTEASE"/>
    <property type="match status" value="1"/>
</dbReference>
<dbReference type="Gene3D" id="3.30.830.10">
    <property type="entry name" value="Metalloenzyme, LuxS/M16 peptidase-like"/>
    <property type="match status" value="2"/>
</dbReference>
<dbReference type="AlphaFoldDB" id="A0A2S0P869"/>
<feature type="domain" description="Peptidase M16 C-terminal" evidence="3">
    <location>
        <begin position="195"/>
        <end position="368"/>
    </location>
</feature>
<protein>
    <submittedName>
        <fullName evidence="4">Insulinase family protein</fullName>
    </submittedName>
</protein>
<evidence type="ECO:0000313" key="5">
    <source>
        <dbReference type="Proteomes" id="UP000244173"/>
    </source>
</evidence>
<dbReference type="GO" id="GO:0046872">
    <property type="term" value="F:metal ion binding"/>
    <property type="evidence" value="ECO:0007669"/>
    <property type="project" value="InterPro"/>
</dbReference>
<dbReference type="KEGG" id="maer:DAI18_05080"/>
<dbReference type="EMBL" id="CP028519">
    <property type="protein sequence ID" value="AVY93487.1"/>
    <property type="molecule type" value="Genomic_DNA"/>
</dbReference>
<dbReference type="OrthoDB" id="9811314at2"/>
<evidence type="ECO:0000259" key="2">
    <source>
        <dbReference type="Pfam" id="PF00675"/>
    </source>
</evidence>
<dbReference type="InterPro" id="IPR007863">
    <property type="entry name" value="Peptidase_M16_C"/>
</dbReference>
<dbReference type="InterPro" id="IPR011249">
    <property type="entry name" value="Metalloenz_LuxS/M16"/>
</dbReference>
<proteinExistence type="predicted"/>
<feature type="domain" description="Peptidase M16 N-terminal" evidence="2">
    <location>
        <begin position="39"/>
        <end position="183"/>
    </location>
</feature>
<feature type="chain" id="PRO_5015484715" evidence="1">
    <location>
        <begin position="27"/>
        <end position="443"/>
    </location>
</feature>
<dbReference type="InterPro" id="IPR050361">
    <property type="entry name" value="MPP/UQCRC_Complex"/>
</dbReference>
<gene>
    <name evidence="4" type="ORF">DAI18_05080</name>
</gene>
<keyword evidence="1" id="KW-0732">Signal</keyword>
<dbReference type="InterPro" id="IPR011765">
    <property type="entry name" value="Pept_M16_N"/>
</dbReference>
<dbReference type="Pfam" id="PF00675">
    <property type="entry name" value="Peptidase_M16"/>
    <property type="match status" value="1"/>
</dbReference>
<accession>A0A2S0P869</accession>
<organism evidence="4 5">
    <name type="scientific">Microvirgula aerodenitrificans</name>
    <dbReference type="NCBI Taxonomy" id="57480"/>
    <lineage>
        <taxon>Bacteria</taxon>
        <taxon>Pseudomonadati</taxon>
        <taxon>Pseudomonadota</taxon>
        <taxon>Betaproteobacteria</taxon>
        <taxon>Neisseriales</taxon>
        <taxon>Aquaspirillaceae</taxon>
        <taxon>Microvirgula</taxon>
    </lineage>
</organism>
<reference evidence="4 5" key="1">
    <citation type="submission" date="2018-04" db="EMBL/GenBank/DDBJ databases">
        <title>Denitrifier Microvirgula.</title>
        <authorList>
            <person name="Anderson E."/>
            <person name="Jang J."/>
            <person name="Ishii S."/>
        </authorList>
    </citation>
    <scope>NUCLEOTIDE SEQUENCE [LARGE SCALE GENOMIC DNA]</scope>
    <source>
        <strain evidence="4 5">BE2.4</strain>
    </source>
</reference>
<keyword evidence="5" id="KW-1185">Reference proteome</keyword>
<name>A0A2S0P869_9NEIS</name>
<evidence type="ECO:0000256" key="1">
    <source>
        <dbReference type="SAM" id="SignalP"/>
    </source>
</evidence>